<evidence type="ECO:0000256" key="2">
    <source>
        <dbReference type="ARBA" id="ARBA00012438"/>
    </source>
</evidence>
<feature type="domain" description="Histidine kinase/HSP90-like ATPase" evidence="11">
    <location>
        <begin position="359"/>
        <end position="450"/>
    </location>
</feature>
<dbReference type="PANTHER" id="PTHR24421">
    <property type="entry name" value="NITRATE/NITRITE SENSOR PROTEIN NARX-RELATED"/>
    <property type="match status" value="1"/>
</dbReference>
<keyword evidence="4" id="KW-0808">Transferase</keyword>
<evidence type="ECO:0000256" key="10">
    <source>
        <dbReference type="SAM" id="Phobius"/>
    </source>
</evidence>
<dbReference type="EC" id="2.7.13.3" evidence="2"/>
<organism evidence="12 13">
    <name type="scientific">Cryobacterium tepidiphilum</name>
    <dbReference type="NCBI Taxonomy" id="2486026"/>
    <lineage>
        <taxon>Bacteria</taxon>
        <taxon>Bacillati</taxon>
        <taxon>Actinomycetota</taxon>
        <taxon>Actinomycetes</taxon>
        <taxon>Micrococcales</taxon>
        <taxon>Microbacteriaceae</taxon>
        <taxon>Cryobacterium</taxon>
    </lineage>
</organism>
<protein>
    <recommendedName>
        <fullName evidence="2">histidine kinase</fullName>
        <ecNumber evidence="2">2.7.13.3</ecNumber>
    </recommendedName>
</protein>
<keyword evidence="5" id="KW-0547">Nucleotide-binding</keyword>
<evidence type="ECO:0000256" key="7">
    <source>
        <dbReference type="ARBA" id="ARBA00022840"/>
    </source>
</evidence>
<dbReference type="GO" id="GO:0005524">
    <property type="term" value="F:ATP binding"/>
    <property type="evidence" value="ECO:0007669"/>
    <property type="project" value="UniProtKB-KW"/>
</dbReference>
<dbReference type="AlphaFoldDB" id="A0A3M8LNU2"/>
<accession>A0A3M8LNU2</accession>
<comment type="catalytic activity">
    <reaction evidence="1">
        <text>ATP + protein L-histidine = ADP + protein N-phospho-L-histidine.</text>
        <dbReference type="EC" id="2.7.13.3"/>
    </reaction>
</comment>
<evidence type="ECO:0000259" key="11">
    <source>
        <dbReference type="SMART" id="SM00387"/>
    </source>
</evidence>
<dbReference type="InterPro" id="IPR050482">
    <property type="entry name" value="Sensor_HK_TwoCompSys"/>
</dbReference>
<dbReference type="InterPro" id="IPR011712">
    <property type="entry name" value="Sig_transdc_His_kin_sub3_dim/P"/>
</dbReference>
<dbReference type="SMART" id="SM00387">
    <property type="entry name" value="HATPase_c"/>
    <property type="match status" value="1"/>
</dbReference>
<evidence type="ECO:0000256" key="9">
    <source>
        <dbReference type="SAM" id="MobiDB-lite"/>
    </source>
</evidence>
<evidence type="ECO:0000256" key="3">
    <source>
        <dbReference type="ARBA" id="ARBA00022553"/>
    </source>
</evidence>
<evidence type="ECO:0000256" key="8">
    <source>
        <dbReference type="ARBA" id="ARBA00023012"/>
    </source>
</evidence>
<dbReference type="GO" id="GO:0000155">
    <property type="term" value="F:phosphorelay sensor kinase activity"/>
    <property type="evidence" value="ECO:0007669"/>
    <property type="project" value="InterPro"/>
</dbReference>
<evidence type="ECO:0000313" key="12">
    <source>
        <dbReference type="EMBL" id="RNE67015.1"/>
    </source>
</evidence>
<dbReference type="Gene3D" id="3.30.565.10">
    <property type="entry name" value="Histidine kinase-like ATPase, C-terminal domain"/>
    <property type="match status" value="1"/>
</dbReference>
<dbReference type="Pfam" id="PF07730">
    <property type="entry name" value="HisKA_3"/>
    <property type="match status" value="1"/>
</dbReference>
<feature type="transmembrane region" description="Helical" evidence="10">
    <location>
        <begin position="203"/>
        <end position="223"/>
    </location>
</feature>
<feature type="transmembrane region" description="Helical" evidence="10">
    <location>
        <begin position="180"/>
        <end position="197"/>
    </location>
</feature>
<evidence type="ECO:0000256" key="1">
    <source>
        <dbReference type="ARBA" id="ARBA00000085"/>
    </source>
</evidence>
<dbReference type="PANTHER" id="PTHR24421:SF10">
    <property type="entry name" value="NITRATE_NITRITE SENSOR PROTEIN NARQ"/>
    <property type="match status" value="1"/>
</dbReference>
<dbReference type="Proteomes" id="UP000279859">
    <property type="component" value="Unassembled WGS sequence"/>
</dbReference>
<sequence length="474" mass="48927">MPSSSPSRVARPSRTIFWSSAITTRTSAMPCPPRIRVPSFPRRHPRPPQPTVGGRPVPPPPRGGAADGAWGPSRGTVSSMNAQPALLRALGVAMIAVVVTMAAVGDAGFAAPGLAVAVGVFAASAAYYLLAAGLPAAAALGLFVLVAGSLVVAYAIDVTSTAVGMFLLGAFAALREPRRLIAAALAAAIVAYDVVQLSAGEPLVSVFATDAGVAFFLLVGRLVKRERDQREQVAALLAEAESRKHLDREASVVAERGRMARELHDVLAHTLSGLTLHLEAARLLAGRPGTDPALHDAVDDAHRLARAGLQEARRAVGALRGEELPGAALIPQLVEEHRLAAAGPCTLTVTGTPVALSAEAELALYRATQEALSNVRKHARAAAADVSLRWEGDRVVLHVEDHGSGTPAAAGEAGYGLTGMAERATLLGAELETGRTDAGYRVRLSVPYASNRREPAAAESPAAGPALHDPATSA</sequence>
<comment type="caution">
    <text evidence="12">The sequence shown here is derived from an EMBL/GenBank/DDBJ whole genome shotgun (WGS) entry which is preliminary data.</text>
</comment>
<feature type="compositionally biased region" description="Low complexity" evidence="9">
    <location>
        <begin position="63"/>
        <end position="72"/>
    </location>
</feature>
<dbReference type="EMBL" id="RDSR01000002">
    <property type="protein sequence ID" value="RNE67015.1"/>
    <property type="molecule type" value="Genomic_DNA"/>
</dbReference>
<evidence type="ECO:0000313" key="13">
    <source>
        <dbReference type="Proteomes" id="UP000279859"/>
    </source>
</evidence>
<dbReference type="InterPro" id="IPR036890">
    <property type="entry name" value="HATPase_C_sf"/>
</dbReference>
<dbReference type="GO" id="GO:0046983">
    <property type="term" value="F:protein dimerization activity"/>
    <property type="evidence" value="ECO:0007669"/>
    <property type="project" value="InterPro"/>
</dbReference>
<feature type="compositionally biased region" description="Low complexity" evidence="9">
    <location>
        <begin position="457"/>
        <end position="466"/>
    </location>
</feature>
<keyword evidence="10" id="KW-0472">Membrane</keyword>
<dbReference type="SUPFAM" id="SSF55874">
    <property type="entry name" value="ATPase domain of HSP90 chaperone/DNA topoisomerase II/histidine kinase"/>
    <property type="match status" value="1"/>
</dbReference>
<evidence type="ECO:0000256" key="6">
    <source>
        <dbReference type="ARBA" id="ARBA00022777"/>
    </source>
</evidence>
<evidence type="ECO:0000256" key="5">
    <source>
        <dbReference type="ARBA" id="ARBA00022741"/>
    </source>
</evidence>
<feature type="region of interest" description="Disordered" evidence="9">
    <location>
        <begin position="27"/>
        <end position="73"/>
    </location>
</feature>
<keyword evidence="10" id="KW-1133">Transmembrane helix</keyword>
<dbReference type="CDD" id="cd16917">
    <property type="entry name" value="HATPase_UhpB-NarQ-NarX-like"/>
    <property type="match status" value="1"/>
</dbReference>
<proteinExistence type="predicted"/>
<keyword evidence="13" id="KW-1185">Reference proteome</keyword>
<feature type="transmembrane region" description="Helical" evidence="10">
    <location>
        <begin position="136"/>
        <end position="168"/>
    </location>
</feature>
<gene>
    <name evidence="12" type="ORF">EEJ31_02075</name>
</gene>
<name>A0A3M8LNU2_9MICO</name>
<dbReference type="Gene3D" id="1.20.5.1930">
    <property type="match status" value="1"/>
</dbReference>
<keyword evidence="6 12" id="KW-0418">Kinase</keyword>
<keyword evidence="10" id="KW-0812">Transmembrane</keyword>
<keyword evidence="7" id="KW-0067">ATP-binding</keyword>
<dbReference type="Pfam" id="PF02518">
    <property type="entry name" value="HATPase_c"/>
    <property type="match status" value="1"/>
</dbReference>
<evidence type="ECO:0000256" key="4">
    <source>
        <dbReference type="ARBA" id="ARBA00022679"/>
    </source>
</evidence>
<keyword evidence="8" id="KW-0902">Two-component regulatory system</keyword>
<feature type="region of interest" description="Disordered" evidence="9">
    <location>
        <begin position="450"/>
        <end position="474"/>
    </location>
</feature>
<keyword evidence="3" id="KW-0597">Phosphoprotein</keyword>
<dbReference type="InterPro" id="IPR003594">
    <property type="entry name" value="HATPase_dom"/>
</dbReference>
<reference evidence="12 13" key="1">
    <citation type="submission" date="2018-11" db="EMBL/GenBank/DDBJ databases">
        <title>Cryobacterium sp. nov., isolated from rhizosphere soil of lettuce.</title>
        <authorList>
            <person name="Wang Y."/>
        </authorList>
    </citation>
    <scope>NUCLEOTIDE SEQUENCE [LARGE SCALE GENOMIC DNA]</scope>
    <source>
        <strain evidence="12 13">NEAU-85</strain>
    </source>
</reference>
<dbReference type="GO" id="GO:0016020">
    <property type="term" value="C:membrane"/>
    <property type="evidence" value="ECO:0007669"/>
    <property type="project" value="InterPro"/>
</dbReference>